<dbReference type="RefSeq" id="WP_188532343.1">
    <property type="nucleotide sequence ID" value="NZ_BMGR01000012.1"/>
</dbReference>
<dbReference type="Gene3D" id="3.60.21.10">
    <property type="match status" value="1"/>
</dbReference>
<feature type="region of interest" description="Disordered" evidence="2">
    <location>
        <begin position="429"/>
        <end position="450"/>
    </location>
</feature>
<evidence type="ECO:0000313" key="4">
    <source>
        <dbReference type="EMBL" id="GGG14860.1"/>
    </source>
</evidence>
<evidence type="ECO:0000259" key="3">
    <source>
        <dbReference type="Pfam" id="PF00149"/>
    </source>
</evidence>
<dbReference type="PIRSF" id="PIRSF033091">
    <property type="entry name" value="Pesterase_YhaO"/>
    <property type="match status" value="1"/>
</dbReference>
<proteinExistence type="predicted"/>
<keyword evidence="4" id="KW-0269">Exonuclease</keyword>
<reference evidence="4" key="2">
    <citation type="submission" date="2020-09" db="EMBL/GenBank/DDBJ databases">
        <authorList>
            <person name="Sun Q."/>
            <person name="Zhou Y."/>
        </authorList>
    </citation>
    <scope>NUCLEOTIDE SEQUENCE</scope>
    <source>
        <strain evidence="4">CGMCC 1.12987</strain>
    </source>
</reference>
<dbReference type="PANTHER" id="PTHR30337">
    <property type="entry name" value="COMPONENT OF ATP-DEPENDENT DSDNA EXONUCLEASE"/>
    <property type="match status" value="1"/>
</dbReference>
<dbReference type="Pfam" id="PF00149">
    <property type="entry name" value="Metallophos"/>
    <property type="match status" value="1"/>
</dbReference>
<reference evidence="4" key="1">
    <citation type="journal article" date="2014" name="Int. J. Syst. Evol. Microbiol.">
        <title>Complete genome sequence of Corynebacterium casei LMG S-19264T (=DSM 44701T), isolated from a smear-ripened cheese.</title>
        <authorList>
            <consortium name="US DOE Joint Genome Institute (JGI-PGF)"/>
            <person name="Walter F."/>
            <person name="Albersmeier A."/>
            <person name="Kalinowski J."/>
            <person name="Ruckert C."/>
        </authorList>
    </citation>
    <scope>NUCLEOTIDE SEQUENCE</scope>
    <source>
        <strain evidence="4">CGMCC 1.12987</strain>
    </source>
</reference>
<protein>
    <submittedName>
        <fullName evidence="4">Exonuclease SbcCD subunit D</fullName>
    </submittedName>
</protein>
<keyword evidence="5" id="KW-1185">Reference proteome</keyword>
<dbReference type="InterPro" id="IPR029052">
    <property type="entry name" value="Metallo-depent_PP-like"/>
</dbReference>
<dbReference type="EMBL" id="BMGR01000012">
    <property type="protein sequence ID" value="GGG14860.1"/>
    <property type="molecule type" value="Genomic_DNA"/>
</dbReference>
<dbReference type="InterPro" id="IPR041796">
    <property type="entry name" value="Mre11_N"/>
</dbReference>
<accession>A0A917FZ44</accession>
<evidence type="ECO:0000313" key="5">
    <source>
        <dbReference type="Proteomes" id="UP000644756"/>
    </source>
</evidence>
<keyword evidence="1" id="KW-0378">Hydrolase</keyword>
<dbReference type="PANTHER" id="PTHR30337:SF7">
    <property type="entry name" value="PHOSPHOESTERASE"/>
    <property type="match status" value="1"/>
</dbReference>
<dbReference type="AlphaFoldDB" id="A0A917FZ44"/>
<name>A0A917FZ44_9BACL</name>
<evidence type="ECO:0000256" key="1">
    <source>
        <dbReference type="ARBA" id="ARBA00022801"/>
    </source>
</evidence>
<comment type="caution">
    <text evidence="4">The sequence shown here is derived from an EMBL/GenBank/DDBJ whole genome shotgun (WGS) entry which is preliminary data.</text>
</comment>
<dbReference type="SUPFAM" id="SSF56300">
    <property type="entry name" value="Metallo-dependent phosphatases"/>
    <property type="match status" value="1"/>
</dbReference>
<dbReference type="CDD" id="cd00840">
    <property type="entry name" value="MPP_Mre11_N"/>
    <property type="match status" value="1"/>
</dbReference>
<feature type="domain" description="Calcineurin-like phosphoesterase" evidence="3">
    <location>
        <begin position="5"/>
        <end position="204"/>
    </location>
</feature>
<dbReference type="GO" id="GO:0004527">
    <property type="term" value="F:exonuclease activity"/>
    <property type="evidence" value="ECO:0007669"/>
    <property type="project" value="UniProtKB-KW"/>
</dbReference>
<keyword evidence="4" id="KW-0540">Nuclease</keyword>
<dbReference type="Proteomes" id="UP000644756">
    <property type="component" value="Unassembled WGS sequence"/>
</dbReference>
<dbReference type="InterPro" id="IPR004843">
    <property type="entry name" value="Calcineurin-like_PHP"/>
</dbReference>
<dbReference type="InterPro" id="IPR050535">
    <property type="entry name" value="DNA_Repair-Maintenance_Comp"/>
</dbReference>
<sequence>MSAAFRFIHAADLHLDSPFRGLAEVPDKVGLHLRESTFAALRRLTDVAIERQVDFIVLAGDLYDAADRSLRAQLALQREWSKLQSHGIQVFAIHGNHDPLSGSKAKLDIPDSVTVFGAEASEGRPAYRRDGELAAYIYGISYGTRAVTDNLAARYVRRPDGPFHIALLHANVDGDPSHDPYSPCRLDELTGAGFDYWALGHIHDRRVLHEYPHVAYSGNTQGRNPRETGSKGCYIVDVTESREVNMRFEPLDEIRFARAELDITGLDTEQALLEAMQALGEQTAAEHEGRHVMLKMVLLGRGGLHGRLSNGSFTAELLAELRERWDPEHTGSAPWLWMYALECLTGAELRTDELAGEDSFAGELYRMALALSQQPDRRQAFMREALASLSEQPRLRRLFRDKQEQMPGDWFEQAVELVLGLLLEEELEQASAEPVNPDGRSLSGQRGKVG</sequence>
<organism evidence="4 5">
    <name type="scientific">Paenibacillus abyssi</name>
    <dbReference type="NCBI Taxonomy" id="1340531"/>
    <lineage>
        <taxon>Bacteria</taxon>
        <taxon>Bacillati</taxon>
        <taxon>Bacillota</taxon>
        <taxon>Bacilli</taxon>
        <taxon>Bacillales</taxon>
        <taxon>Paenibacillaceae</taxon>
        <taxon>Paenibacillus</taxon>
    </lineage>
</organism>
<evidence type="ECO:0000256" key="2">
    <source>
        <dbReference type="SAM" id="MobiDB-lite"/>
    </source>
</evidence>
<dbReference type="InterPro" id="IPR014576">
    <property type="entry name" value="Pesterase_YhaO"/>
</dbReference>
<gene>
    <name evidence="4" type="ORF">GCM10010916_34700</name>
</gene>